<dbReference type="RefSeq" id="WP_070751059.1">
    <property type="nucleotide sequence ID" value="NZ_CAXTQT010000110.1"/>
</dbReference>
<accession>A0A7Y6UBC1</accession>
<proteinExistence type="predicted"/>
<reference evidence="1 2" key="2">
    <citation type="submission" date="2020-07" db="EMBL/GenBank/DDBJ databases">
        <title>Bacterial metabolism rescues the inhibition of intestinal drug absorption by food and drug additives.</title>
        <authorList>
            <person name="Zou L."/>
            <person name="Spanogiannopoulos P."/>
            <person name="Chien H.-C."/>
            <person name="Pieper L.M."/>
            <person name="Cai W."/>
            <person name="Khuri N."/>
            <person name="Pottel J."/>
            <person name="Vora B."/>
            <person name="Ni Z."/>
            <person name="Tsakalozou E."/>
            <person name="Zhang W."/>
            <person name="Shoichet B.K."/>
            <person name="Giacomini K.M."/>
            <person name="Turnbaugh P.J."/>
        </authorList>
    </citation>
    <scope>NUCLEOTIDE SEQUENCE [LARGE SCALE GENOMIC DNA]</scope>
    <source>
        <strain evidence="1 2">B33</strain>
    </source>
</reference>
<evidence type="ECO:0000313" key="2">
    <source>
        <dbReference type="Proteomes" id="UP000524321"/>
    </source>
</evidence>
<name>A0A7Y6UBC1_PHOVU</name>
<gene>
    <name evidence="1" type="ORF">HUV05_20695</name>
</gene>
<organism evidence="1 2">
    <name type="scientific">Phocaeicola vulgatus</name>
    <name type="common">Bacteroides vulgatus</name>
    <dbReference type="NCBI Taxonomy" id="821"/>
    <lineage>
        <taxon>Bacteria</taxon>
        <taxon>Pseudomonadati</taxon>
        <taxon>Bacteroidota</taxon>
        <taxon>Bacteroidia</taxon>
        <taxon>Bacteroidales</taxon>
        <taxon>Bacteroidaceae</taxon>
        <taxon>Phocaeicola</taxon>
    </lineage>
</organism>
<dbReference type="InterPro" id="IPR009387">
    <property type="entry name" value="HigB-2"/>
</dbReference>
<evidence type="ECO:0000313" key="1">
    <source>
        <dbReference type="EMBL" id="NVB75883.1"/>
    </source>
</evidence>
<reference evidence="1 2" key="1">
    <citation type="submission" date="2020-04" db="EMBL/GenBank/DDBJ databases">
        <authorList>
            <person name="Pieper L."/>
        </authorList>
    </citation>
    <scope>NUCLEOTIDE SEQUENCE [LARGE SCALE GENOMIC DNA]</scope>
    <source>
        <strain evidence="1 2">B33</strain>
    </source>
</reference>
<dbReference type="PIRSF" id="PIRSF039032">
    <property type="entry name" value="HigB-2"/>
    <property type="match status" value="1"/>
</dbReference>
<comment type="caution">
    <text evidence="1">The sequence shown here is derived from an EMBL/GenBank/DDBJ whole genome shotgun (WGS) entry which is preliminary data.</text>
</comment>
<dbReference type="AlphaFoldDB" id="A0A7Y6UBC1"/>
<protein>
    <submittedName>
        <fullName evidence="1">Addiction module toxin RelE</fullName>
    </submittedName>
</protein>
<dbReference type="EMBL" id="JABWDJ010000156">
    <property type="protein sequence ID" value="NVB75883.1"/>
    <property type="molecule type" value="Genomic_DNA"/>
</dbReference>
<dbReference type="Proteomes" id="UP000524321">
    <property type="component" value="Unassembled WGS sequence"/>
</dbReference>
<sequence length="112" mass="12594">MSLEFVPSDYFATELKRLAKRYRGLADDYEAFLDSLKENPLQGTEIAPKIRKIRMPITAKGRGKSGGARIITYNALVAEQEGKIYLLLIYDKADASNIKMNVVKEIIKDLGL</sequence>